<feature type="signal peptide" evidence="2">
    <location>
        <begin position="1"/>
        <end position="20"/>
    </location>
</feature>
<feature type="region of interest" description="Disordered" evidence="1">
    <location>
        <begin position="147"/>
        <end position="166"/>
    </location>
</feature>
<protein>
    <submittedName>
        <fullName evidence="3">DUF4251 domain-containing protein</fullName>
    </submittedName>
</protein>
<organism evidence="3 4">
    <name type="scientific">Candidatus Rikenella faecigallinarum</name>
    <dbReference type="NCBI Taxonomy" id="2838745"/>
    <lineage>
        <taxon>Bacteria</taxon>
        <taxon>Pseudomonadati</taxon>
        <taxon>Bacteroidota</taxon>
        <taxon>Bacteroidia</taxon>
        <taxon>Bacteroidales</taxon>
        <taxon>Rikenellaceae</taxon>
        <taxon>Rikenella</taxon>
    </lineage>
</organism>
<evidence type="ECO:0000256" key="2">
    <source>
        <dbReference type="SAM" id="SignalP"/>
    </source>
</evidence>
<keyword evidence="2" id="KW-0732">Signal</keyword>
<feature type="chain" id="PRO_5039654693" evidence="2">
    <location>
        <begin position="21"/>
        <end position="166"/>
    </location>
</feature>
<accession>A0A9D1TYQ1</accession>
<evidence type="ECO:0000313" key="3">
    <source>
        <dbReference type="EMBL" id="HIW11327.1"/>
    </source>
</evidence>
<feature type="compositionally biased region" description="Polar residues" evidence="1">
    <location>
        <begin position="147"/>
        <end position="159"/>
    </location>
</feature>
<dbReference type="Proteomes" id="UP000823926">
    <property type="component" value="Unassembled WGS sequence"/>
</dbReference>
<dbReference type="EMBL" id="DXHL01000034">
    <property type="protein sequence ID" value="HIW11327.1"/>
    <property type="molecule type" value="Genomic_DNA"/>
</dbReference>
<sequence>MKKVILLMAALMAVTFNAQAQKKSKAEKAAEKAKQEMMTAALIDRVMPAKNFQFVPYEYIQPTTGTTTINRYEYTKVRPNSLEVYMVNCPTVNTNRYEWVSCEKKKDTWIVKMKAVADNGNDLSFDFAVNSKSGVATLKVRSNKALDQNNPGSANSITYRGNIREY</sequence>
<dbReference type="Gene3D" id="2.40.128.410">
    <property type="match status" value="1"/>
</dbReference>
<proteinExistence type="predicted"/>
<reference evidence="3" key="1">
    <citation type="journal article" date="2021" name="PeerJ">
        <title>Extensive microbial diversity within the chicken gut microbiome revealed by metagenomics and culture.</title>
        <authorList>
            <person name="Gilroy R."/>
            <person name="Ravi A."/>
            <person name="Getino M."/>
            <person name="Pursley I."/>
            <person name="Horton D.L."/>
            <person name="Alikhan N.F."/>
            <person name="Baker D."/>
            <person name="Gharbi K."/>
            <person name="Hall N."/>
            <person name="Watson M."/>
            <person name="Adriaenssens E.M."/>
            <person name="Foster-Nyarko E."/>
            <person name="Jarju S."/>
            <person name="Secka A."/>
            <person name="Antonio M."/>
            <person name="Oren A."/>
            <person name="Chaudhuri R.R."/>
            <person name="La Ragione R."/>
            <person name="Hildebrand F."/>
            <person name="Pallen M.J."/>
        </authorList>
    </citation>
    <scope>NUCLEOTIDE SEQUENCE</scope>
    <source>
        <strain evidence="3">ChiBcec15-1070</strain>
    </source>
</reference>
<reference evidence="3" key="2">
    <citation type="submission" date="2021-04" db="EMBL/GenBank/DDBJ databases">
        <authorList>
            <person name="Gilroy R."/>
        </authorList>
    </citation>
    <scope>NUCLEOTIDE SEQUENCE</scope>
    <source>
        <strain evidence="3">ChiBcec15-1070</strain>
    </source>
</reference>
<evidence type="ECO:0000256" key="1">
    <source>
        <dbReference type="SAM" id="MobiDB-lite"/>
    </source>
</evidence>
<gene>
    <name evidence="3" type="ORF">H9888_07515</name>
</gene>
<evidence type="ECO:0000313" key="4">
    <source>
        <dbReference type="Proteomes" id="UP000823926"/>
    </source>
</evidence>
<name>A0A9D1TYQ1_9BACT</name>
<comment type="caution">
    <text evidence="3">The sequence shown here is derived from an EMBL/GenBank/DDBJ whole genome shotgun (WGS) entry which is preliminary data.</text>
</comment>
<dbReference type="AlphaFoldDB" id="A0A9D1TYQ1"/>